<name>A0A835RQ93_VANPL</name>
<dbReference type="GO" id="GO:0006412">
    <property type="term" value="P:translation"/>
    <property type="evidence" value="ECO:0007669"/>
    <property type="project" value="InterPro"/>
</dbReference>
<dbReference type="AlphaFoldDB" id="A0A835RQ93"/>
<dbReference type="GO" id="GO:1990904">
    <property type="term" value="C:ribonucleoprotein complex"/>
    <property type="evidence" value="ECO:0007669"/>
    <property type="project" value="UniProtKB-KW"/>
</dbReference>
<proteinExistence type="inferred from homology"/>
<dbReference type="Proteomes" id="UP000636800">
    <property type="component" value="Chromosome 2"/>
</dbReference>
<protein>
    <submittedName>
        <fullName evidence="5">Uncharacterized protein</fullName>
    </submittedName>
</protein>
<reference evidence="5 6" key="1">
    <citation type="journal article" date="2020" name="Nat. Food">
        <title>A phased Vanilla planifolia genome enables genetic improvement of flavour and production.</title>
        <authorList>
            <person name="Hasing T."/>
            <person name="Tang H."/>
            <person name="Brym M."/>
            <person name="Khazi F."/>
            <person name="Huang T."/>
            <person name="Chambers A.H."/>
        </authorList>
    </citation>
    <scope>NUCLEOTIDE SEQUENCE [LARGE SCALE GENOMIC DNA]</scope>
    <source>
        <tissue evidence="5">Leaf</tissue>
    </source>
</reference>
<comment type="caution">
    <text evidence="5">The sequence shown here is derived from an EMBL/GenBank/DDBJ whole genome shotgun (WGS) entry which is preliminary data.</text>
</comment>
<keyword evidence="6" id="KW-1185">Reference proteome</keyword>
<dbReference type="EMBL" id="JADCNL010000002">
    <property type="protein sequence ID" value="KAG0492420.1"/>
    <property type="molecule type" value="Genomic_DNA"/>
</dbReference>
<keyword evidence="3" id="KW-0687">Ribonucleoprotein</keyword>
<gene>
    <name evidence="5" type="ORF">HPP92_005818</name>
</gene>
<dbReference type="OrthoDB" id="6431331at2759"/>
<feature type="region of interest" description="Disordered" evidence="4">
    <location>
        <begin position="150"/>
        <end position="175"/>
    </location>
</feature>
<evidence type="ECO:0000256" key="3">
    <source>
        <dbReference type="ARBA" id="ARBA00023274"/>
    </source>
</evidence>
<dbReference type="GO" id="GO:0005840">
    <property type="term" value="C:ribosome"/>
    <property type="evidence" value="ECO:0007669"/>
    <property type="project" value="UniProtKB-KW"/>
</dbReference>
<dbReference type="PANTHER" id="PTHR11502">
    <property type="entry name" value="40S RIBOSOMAL PROTEIN S6"/>
    <property type="match status" value="1"/>
</dbReference>
<sequence>MKPRMRGPKRASKLHKLFNLSKDDDIQALYSFYREKSAAKAQKIQEVSDSMWLCKRKARIADKKKRFAKAKSEAAGCRSFCIQAEGAENMKAEAASANPKLSCHQNPLFAVPLDSDFSSIFEQAERYEEMVGSSRKVTVGTENEELTVEGATSPFRCLQERDRSTPGVMEDHVFS</sequence>
<dbReference type="Gene3D" id="1.20.5.2650">
    <property type="match status" value="1"/>
</dbReference>
<comment type="similarity">
    <text evidence="1">Belongs to the eukaryotic ribosomal protein eS6 family.</text>
</comment>
<evidence type="ECO:0000256" key="2">
    <source>
        <dbReference type="ARBA" id="ARBA00022980"/>
    </source>
</evidence>
<keyword evidence="2" id="KW-0689">Ribosomal protein</keyword>
<evidence type="ECO:0000313" key="5">
    <source>
        <dbReference type="EMBL" id="KAG0492420.1"/>
    </source>
</evidence>
<dbReference type="InterPro" id="IPR001377">
    <property type="entry name" value="Ribosomal_eS6"/>
</dbReference>
<feature type="compositionally biased region" description="Basic and acidic residues" evidence="4">
    <location>
        <begin position="158"/>
        <end position="175"/>
    </location>
</feature>
<evidence type="ECO:0000256" key="1">
    <source>
        <dbReference type="ARBA" id="ARBA00009312"/>
    </source>
</evidence>
<evidence type="ECO:0000256" key="4">
    <source>
        <dbReference type="SAM" id="MobiDB-lite"/>
    </source>
</evidence>
<organism evidence="5 6">
    <name type="scientific">Vanilla planifolia</name>
    <name type="common">Vanilla</name>
    <dbReference type="NCBI Taxonomy" id="51239"/>
    <lineage>
        <taxon>Eukaryota</taxon>
        <taxon>Viridiplantae</taxon>
        <taxon>Streptophyta</taxon>
        <taxon>Embryophyta</taxon>
        <taxon>Tracheophyta</taxon>
        <taxon>Spermatophyta</taxon>
        <taxon>Magnoliopsida</taxon>
        <taxon>Liliopsida</taxon>
        <taxon>Asparagales</taxon>
        <taxon>Orchidaceae</taxon>
        <taxon>Vanilloideae</taxon>
        <taxon>Vanilleae</taxon>
        <taxon>Vanilla</taxon>
    </lineage>
</organism>
<evidence type="ECO:0000313" key="6">
    <source>
        <dbReference type="Proteomes" id="UP000636800"/>
    </source>
</evidence>
<dbReference type="GO" id="GO:0003735">
    <property type="term" value="F:structural constituent of ribosome"/>
    <property type="evidence" value="ECO:0007669"/>
    <property type="project" value="InterPro"/>
</dbReference>
<accession>A0A835RQ93</accession>